<dbReference type="InterPro" id="IPR043128">
    <property type="entry name" value="Rev_trsase/Diguanyl_cyclase"/>
</dbReference>
<accession>U3CQJ7</accession>
<protein>
    <recommendedName>
        <fullName evidence="4">UmuC domain-containing protein</fullName>
    </recommendedName>
</protein>
<evidence type="ECO:0000313" key="6">
    <source>
        <dbReference type="Proteomes" id="UP000016562"/>
    </source>
</evidence>
<evidence type="ECO:0000256" key="3">
    <source>
        <dbReference type="SAM" id="MobiDB-lite"/>
    </source>
</evidence>
<evidence type="ECO:0000256" key="2">
    <source>
        <dbReference type="ARBA" id="ARBA00022763"/>
    </source>
</evidence>
<dbReference type="Gene3D" id="3.30.70.270">
    <property type="match status" value="1"/>
</dbReference>
<dbReference type="Gene3D" id="3.40.1170.60">
    <property type="match status" value="1"/>
</dbReference>
<dbReference type="EMBL" id="BATM01000033">
    <property type="protein sequence ID" value="GAD80363.1"/>
    <property type="molecule type" value="Genomic_DNA"/>
</dbReference>
<dbReference type="InterPro" id="IPR050356">
    <property type="entry name" value="SulA_CellDiv_inhibitor"/>
</dbReference>
<keyword evidence="6" id="KW-1185">Reference proteome</keyword>
<dbReference type="SUPFAM" id="SSF56672">
    <property type="entry name" value="DNA/RNA polymerases"/>
    <property type="match status" value="1"/>
</dbReference>
<dbReference type="Pfam" id="PF00817">
    <property type="entry name" value="IMS"/>
    <property type="match status" value="1"/>
</dbReference>
<feature type="domain" description="UmuC" evidence="4">
    <location>
        <begin position="41"/>
        <end position="166"/>
    </location>
</feature>
<organism evidence="5 6">
    <name type="scientific">Vibrio ezurae NBRC 102218</name>
    <dbReference type="NCBI Taxonomy" id="1219080"/>
    <lineage>
        <taxon>Bacteria</taxon>
        <taxon>Pseudomonadati</taxon>
        <taxon>Pseudomonadota</taxon>
        <taxon>Gammaproteobacteria</taxon>
        <taxon>Vibrionales</taxon>
        <taxon>Vibrionaceae</taxon>
        <taxon>Vibrio</taxon>
    </lineage>
</organism>
<keyword evidence="2" id="KW-0227">DNA damage</keyword>
<proteinExistence type="inferred from homology"/>
<evidence type="ECO:0000259" key="4">
    <source>
        <dbReference type="Pfam" id="PF00817"/>
    </source>
</evidence>
<evidence type="ECO:0000256" key="1">
    <source>
        <dbReference type="ARBA" id="ARBA00010945"/>
    </source>
</evidence>
<gene>
    <name evidence="5" type="ORF">VEZ01S_33_00650</name>
</gene>
<dbReference type="AlphaFoldDB" id="U3CQJ7"/>
<sequence>MNLWLYIHFPQLQLDTLFSHSNLGTNPKEEHASSFDSQCQDFKNPAIGIVQQHKIVQLNQAASDKGIQLGMGLGSAASLCAELQVLPYQQAIEVDKLQQIAQWLYVYTSDMTLFTEQGILLKVSNMLTLYRNLESYWKTISQHLDQLHLHYHYATAFSPLAAKLLAETHYDHITDDKQAIEHSMLQRPLMATELSPSNIEKLARIGVHNLAQLTALNMTDIARRFDIQVVNYVGRLLGQFKHPVQFYHPPADFNQHLNLLFEIEHTHSLMAPLTCLLEQMECFLKLRDKVAYEIQLSLYQRDKSQQNITFYSAAGDYQARKWLQLSKLTLESTQLNAPILSIRLQAIRTGETPATKSDLFDQHTGEVSPLELLSLLQAKLGKTAITGITSNNDPRPEASTRYIDPFSKPNNKAQSTLTRPSFIYPVPQPLHSHVEIMQGPERIQSGWWDGNPINRDYFIAREQGGRCLWVYRTPSKEWFIQGVFS</sequence>
<name>U3CQJ7_9VIBR</name>
<dbReference type="GO" id="GO:0006281">
    <property type="term" value="P:DNA repair"/>
    <property type="evidence" value="ECO:0007669"/>
    <property type="project" value="InterPro"/>
</dbReference>
<dbReference type="RefSeq" id="WP_021714071.1">
    <property type="nucleotide sequence ID" value="NZ_BATM01000033.1"/>
</dbReference>
<dbReference type="CDD" id="cd03468">
    <property type="entry name" value="PolY_like"/>
    <property type="match status" value="1"/>
</dbReference>
<dbReference type="eggNOG" id="COG0389">
    <property type="taxonomic scope" value="Bacteria"/>
</dbReference>
<dbReference type="InterPro" id="IPR001126">
    <property type="entry name" value="UmuC"/>
</dbReference>
<reference evidence="5 6" key="1">
    <citation type="submission" date="2013-09" db="EMBL/GenBank/DDBJ databases">
        <title>Whole genome shotgun sequence of Vibrio ezurae NBRC 102218.</title>
        <authorList>
            <person name="Yoshida I."/>
            <person name="Hosoyama A."/>
            <person name="Numata M."/>
            <person name="Hashimoto M."/>
            <person name="Hosoyama Y."/>
            <person name="Tsuchikane K."/>
            <person name="Noguchi M."/>
            <person name="Hirakata S."/>
            <person name="Ichikawa N."/>
            <person name="Ohji S."/>
            <person name="Yamazoe A."/>
            <person name="Fujita N."/>
        </authorList>
    </citation>
    <scope>NUCLEOTIDE SEQUENCE [LARGE SCALE GENOMIC DNA]</scope>
    <source>
        <strain evidence="5 6">NBRC 102218</strain>
    </source>
</reference>
<comment type="similarity">
    <text evidence="1">Belongs to the DNA polymerase type-Y family.</text>
</comment>
<evidence type="ECO:0000313" key="5">
    <source>
        <dbReference type="EMBL" id="GAD80363.1"/>
    </source>
</evidence>
<dbReference type="OrthoDB" id="5298951at2"/>
<dbReference type="PANTHER" id="PTHR35369:SF2">
    <property type="entry name" value="BLR3025 PROTEIN"/>
    <property type="match status" value="1"/>
</dbReference>
<dbReference type="PANTHER" id="PTHR35369">
    <property type="entry name" value="BLR3025 PROTEIN-RELATED"/>
    <property type="match status" value="1"/>
</dbReference>
<feature type="region of interest" description="Disordered" evidence="3">
    <location>
        <begin position="386"/>
        <end position="415"/>
    </location>
</feature>
<dbReference type="STRING" id="1219080.VEZ01S_33_00650"/>
<comment type="caution">
    <text evidence="5">The sequence shown here is derived from an EMBL/GenBank/DDBJ whole genome shotgun (WGS) entry which is preliminary data.</text>
</comment>
<dbReference type="Proteomes" id="UP000016562">
    <property type="component" value="Unassembled WGS sequence"/>
</dbReference>
<dbReference type="InterPro" id="IPR043502">
    <property type="entry name" value="DNA/RNA_pol_sf"/>
</dbReference>